<accession>A0A0F3NC38</accession>
<proteinExistence type="predicted"/>
<evidence type="ECO:0000313" key="2">
    <source>
        <dbReference type="Proteomes" id="UP000033754"/>
    </source>
</evidence>
<protein>
    <submittedName>
        <fullName evidence="1">Uncharacterized protein</fullName>
    </submittedName>
</protein>
<dbReference type="EMBL" id="LANT01000006">
    <property type="protein sequence ID" value="KJV65287.1"/>
    <property type="molecule type" value="Genomic_DNA"/>
</dbReference>
<organism evidence="1 2">
    <name type="scientific">Anaplasma phagocytophilum str. NCH-1</name>
    <dbReference type="NCBI Taxonomy" id="1359161"/>
    <lineage>
        <taxon>Bacteria</taxon>
        <taxon>Pseudomonadati</taxon>
        <taxon>Pseudomonadota</taxon>
        <taxon>Alphaproteobacteria</taxon>
        <taxon>Rickettsiales</taxon>
        <taxon>Anaplasmataceae</taxon>
        <taxon>Anaplasma</taxon>
        <taxon>phagocytophilum group</taxon>
    </lineage>
</organism>
<name>A0A0F3NC38_ANAPH</name>
<evidence type="ECO:0000313" key="1">
    <source>
        <dbReference type="EMBL" id="KJV65287.1"/>
    </source>
</evidence>
<sequence length="38" mass="4278">MMTSVLNIQYILVSKIYTNFANAVQQNCVNTVVIMEAI</sequence>
<dbReference type="PATRIC" id="fig|1359161.3.peg.1002"/>
<dbReference type="Proteomes" id="UP000033754">
    <property type="component" value="Unassembled WGS sequence"/>
</dbReference>
<comment type="caution">
    <text evidence="1">The sequence shown here is derived from an EMBL/GenBank/DDBJ whole genome shotgun (WGS) entry which is preliminary data.</text>
</comment>
<reference evidence="1 2" key="1">
    <citation type="submission" date="2015-01" db="EMBL/GenBank/DDBJ databases">
        <title>Genome Sequencing of Rickettsiales.</title>
        <authorList>
            <person name="Daugherty S.C."/>
            <person name="Su Q."/>
            <person name="Abolude K."/>
            <person name="Beier-Sexton M."/>
            <person name="Carlyon J.A."/>
            <person name="Carter R."/>
            <person name="Day N.P."/>
            <person name="Dumler S.J."/>
            <person name="Dyachenko V."/>
            <person name="Godinez A."/>
            <person name="Kurtti T.J."/>
            <person name="Lichay M."/>
            <person name="Mullins K.E."/>
            <person name="Ott S."/>
            <person name="Pappas-Brown V."/>
            <person name="Paris D.H."/>
            <person name="Patel P."/>
            <person name="Richards A.L."/>
            <person name="Sadzewicz L."/>
            <person name="Sears K."/>
            <person name="Seidman D."/>
            <person name="Sengamalay N."/>
            <person name="Stenos J."/>
            <person name="Tallon L.J."/>
            <person name="Vincent G."/>
            <person name="Fraser C.M."/>
            <person name="Munderloh U."/>
            <person name="Dunning-Hotopp J.C."/>
        </authorList>
    </citation>
    <scope>NUCLEOTIDE SEQUENCE [LARGE SCALE GENOMIC DNA]</scope>
    <source>
        <strain evidence="1 2">NCH-1</strain>
    </source>
</reference>
<dbReference type="AlphaFoldDB" id="A0A0F3NC38"/>
<gene>
    <name evidence="1" type="ORF">EPHNCH_0894</name>
</gene>